<name>A0A3N0UTM1_9GAMM</name>
<organism evidence="1 2">
    <name type="scientific">Lonsdalea populi</name>
    <dbReference type="NCBI Taxonomy" id="1172565"/>
    <lineage>
        <taxon>Bacteria</taxon>
        <taxon>Pseudomonadati</taxon>
        <taxon>Pseudomonadota</taxon>
        <taxon>Gammaproteobacteria</taxon>
        <taxon>Enterobacterales</taxon>
        <taxon>Pectobacteriaceae</taxon>
        <taxon>Lonsdalea</taxon>
    </lineage>
</organism>
<dbReference type="Proteomes" id="UP000274511">
    <property type="component" value="Unassembled WGS sequence"/>
</dbReference>
<gene>
    <name evidence="1" type="ORF">EC392_02535</name>
</gene>
<protein>
    <submittedName>
        <fullName evidence="1">Uncharacterized protein</fullName>
    </submittedName>
</protein>
<dbReference type="EMBL" id="RJUJ01000002">
    <property type="protein sequence ID" value="ROH83909.1"/>
    <property type="molecule type" value="Genomic_DNA"/>
</dbReference>
<comment type="caution">
    <text evidence="1">The sequence shown here is derived from an EMBL/GenBank/DDBJ whole genome shotgun (WGS) entry which is preliminary data.</text>
</comment>
<accession>A0A3N0UTM1</accession>
<evidence type="ECO:0000313" key="2">
    <source>
        <dbReference type="Proteomes" id="UP000274511"/>
    </source>
</evidence>
<reference evidence="1 2" key="1">
    <citation type="submission" date="2018-10" db="EMBL/GenBank/DDBJ databases">
        <title>New species genome.</title>
        <authorList>
            <person name="Li Y."/>
        </authorList>
    </citation>
    <scope>NUCLEOTIDE SEQUENCE [LARGE SCALE GENOMIC DNA]</scope>
    <source>
        <strain evidence="1 2">L6_4B</strain>
    </source>
</reference>
<proteinExistence type="predicted"/>
<evidence type="ECO:0000313" key="1">
    <source>
        <dbReference type="EMBL" id="ROH83909.1"/>
    </source>
</evidence>
<dbReference type="AlphaFoldDB" id="A0A3N0UTM1"/>
<sequence>MIPMELWGKIRIKMQNRVCPGKNYFRVGRFCLNCQGALQKKDTPSHFILSRQEDGDLSPMDF</sequence>